<evidence type="ECO:0000256" key="6">
    <source>
        <dbReference type="ARBA" id="ARBA00050776"/>
    </source>
</evidence>
<dbReference type="InterPro" id="IPR015424">
    <property type="entry name" value="PyrdxlP-dep_Trfase"/>
</dbReference>
<dbReference type="GO" id="GO:0031071">
    <property type="term" value="F:cysteine desulfurase activity"/>
    <property type="evidence" value="ECO:0007669"/>
    <property type="project" value="UniProtKB-EC"/>
</dbReference>
<evidence type="ECO:0000313" key="9">
    <source>
        <dbReference type="Proteomes" id="UP000001505"/>
    </source>
</evidence>
<dbReference type="STRING" id="716544.wcw_0088"/>
<keyword evidence="5" id="KW-0663">Pyridoxal phosphate</keyword>
<evidence type="ECO:0000256" key="2">
    <source>
        <dbReference type="ARBA" id="ARBA00010447"/>
    </source>
</evidence>
<evidence type="ECO:0000256" key="1">
    <source>
        <dbReference type="ARBA" id="ARBA00001933"/>
    </source>
</evidence>
<dbReference type="AlphaFoldDB" id="D6YTK2"/>
<dbReference type="InterPro" id="IPR000192">
    <property type="entry name" value="Aminotrans_V_dom"/>
</dbReference>
<dbReference type="EC" id="2.8.1.7" evidence="3"/>
<comment type="catalytic activity">
    <reaction evidence="6">
        <text>(sulfur carrier)-H + L-cysteine = (sulfur carrier)-SH + L-alanine</text>
        <dbReference type="Rhea" id="RHEA:43892"/>
        <dbReference type="Rhea" id="RHEA-COMP:14737"/>
        <dbReference type="Rhea" id="RHEA-COMP:14739"/>
        <dbReference type="ChEBI" id="CHEBI:29917"/>
        <dbReference type="ChEBI" id="CHEBI:35235"/>
        <dbReference type="ChEBI" id="CHEBI:57972"/>
        <dbReference type="ChEBI" id="CHEBI:64428"/>
        <dbReference type="EC" id="2.8.1.7"/>
    </reaction>
</comment>
<keyword evidence="9" id="KW-1185">Reference proteome</keyword>
<dbReference type="eggNOG" id="COG0520">
    <property type="taxonomic scope" value="Bacteria"/>
</dbReference>
<dbReference type="Pfam" id="PF00266">
    <property type="entry name" value="Aminotran_5"/>
    <property type="match status" value="1"/>
</dbReference>
<dbReference type="PANTHER" id="PTHR43586">
    <property type="entry name" value="CYSTEINE DESULFURASE"/>
    <property type="match status" value="1"/>
</dbReference>
<dbReference type="SUPFAM" id="SSF53383">
    <property type="entry name" value="PLP-dependent transferases"/>
    <property type="match status" value="1"/>
</dbReference>
<dbReference type="KEGG" id="wch:wcw_0088"/>
<evidence type="ECO:0000256" key="3">
    <source>
        <dbReference type="ARBA" id="ARBA00012239"/>
    </source>
</evidence>
<feature type="domain" description="Aminotransferase class V" evidence="7">
    <location>
        <begin position="25"/>
        <end position="394"/>
    </location>
</feature>
<protein>
    <recommendedName>
        <fullName evidence="3">cysteine desulfurase</fullName>
        <ecNumber evidence="3">2.8.1.7</ecNumber>
    </recommendedName>
</protein>
<dbReference type="InterPro" id="IPR010970">
    <property type="entry name" value="Cys_dSase_SufS"/>
</dbReference>
<dbReference type="NCBIfam" id="TIGR01979">
    <property type="entry name" value="sufS"/>
    <property type="match status" value="1"/>
</dbReference>
<accession>D6YTK2</accession>
<dbReference type="PANTHER" id="PTHR43586:SF8">
    <property type="entry name" value="CYSTEINE DESULFURASE 1, CHLOROPLASTIC"/>
    <property type="match status" value="1"/>
</dbReference>
<proteinExistence type="inferred from homology"/>
<evidence type="ECO:0000256" key="5">
    <source>
        <dbReference type="ARBA" id="ARBA00022898"/>
    </source>
</evidence>
<dbReference type="CDD" id="cd06453">
    <property type="entry name" value="SufS_like"/>
    <property type="match status" value="1"/>
</dbReference>
<dbReference type="RefSeq" id="WP_013181191.1">
    <property type="nucleotide sequence ID" value="NC_014225.1"/>
</dbReference>
<dbReference type="GO" id="GO:0030170">
    <property type="term" value="F:pyridoxal phosphate binding"/>
    <property type="evidence" value="ECO:0007669"/>
    <property type="project" value="InterPro"/>
</dbReference>
<gene>
    <name evidence="8" type="primary">sufS</name>
    <name evidence="8" type="ordered locus">wcw_0088</name>
</gene>
<reference evidence="8 9" key="1">
    <citation type="journal article" date="2010" name="PLoS ONE">
        <title>The Waddlia genome: a window into chlamydial biology.</title>
        <authorList>
            <person name="Bertelli C."/>
            <person name="Collyn F."/>
            <person name="Croxatto A."/>
            <person name="Ruckert C."/>
            <person name="Polkinghorne A."/>
            <person name="Kebbi-Beghdadi C."/>
            <person name="Goesmann A."/>
            <person name="Vaughan L."/>
            <person name="Greub G."/>
        </authorList>
    </citation>
    <scope>NUCLEOTIDE SEQUENCE [LARGE SCALE GENOMIC DNA]</scope>
    <source>
        <strain evidence="9">ATCC VR-1470 / WSU 86-1044</strain>
    </source>
</reference>
<dbReference type="HOGENOM" id="CLU_003433_2_5_0"/>
<keyword evidence="4 8" id="KW-0808">Transferase</keyword>
<sequence length="408" mass="45138">MADDLSHLRNDFPMLSKQMHGKPLVYLDSAATAQKPQCVIDTINHFYTSRYGTVHRAIYELAAHATEEYQKVREKTRAFIGARSGNEIVYTRGNTESINMVAYSYGKAFIQPGDEILISEMEHHSNIVPWQILCEDRGALLKVIPVLDNGDLDLVAYRHLLSERTKLVAVAHVSNTLGTVNPIKSIVADAHEAGAHVLVDGAQAIPHSPVNVSELGCDFYTFSVHKAFGPTGIGILYGKEELLNQLPPCQGGGDMIDKVAFEKTTYQKAPLRFEAGTPMIAEVIGLGAAIDYLEGIGMRNIQEWEHQLLVYAEEQLKGIDGLQIIGRSRNKAAIISFVVDGIHHLDLGTFLDLQGIAVRTGHHCTQPLMKRFNLAGTTRASFALYNHRNDVDRFVNALKSVIQKLHAY</sequence>
<dbReference type="InterPro" id="IPR015421">
    <property type="entry name" value="PyrdxlP-dep_Trfase_major"/>
</dbReference>
<evidence type="ECO:0000256" key="4">
    <source>
        <dbReference type="ARBA" id="ARBA00022679"/>
    </source>
</evidence>
<comment type="similarity">
    <text evidence="2">Belongs to the class-V pyridoxal-phosphate-dependent aminotransferase family. Csd subfamily.</text>
</comment>
<name>D6YTK2_WADCW</name>
<dbReference type="InterPro" id="IPR015422">
    <property type="entry name" value="PyrdxlP-dep_Trfase_small"/>
</dbReference>
<dbReference type="GO" id="GO:0006534">
    <property type="term" value="P:cysteine metabolic process"/>
    <property type="evidence" value="ECO:0007669"/>
    <property type="project" value="InterPro"/>
</dbReference>
<evidence type="ECO:0000259" key="7">
    <source>
        <dbReference type="Pfam" id="PF00266"/>
    </source>
</evidence>
<evidence type="ECO:0000313" key="8">
    <source>
        <dbReference type="EMBL" id="ADI37463.1"/>
    </source>
</evidence>
<dbReference type="Gene3D" id="3.90.1150.10">
    <property type="entry name" value="Aspartate Aminotransferase, domain 1"/>
    <property type="match status" value="1"/>
</dbReference>
<dbReference type="Gene3D" id="3.40.640.10">
    <property type="entry name" value="Type I PLP-dependent aspartate aminotransferase-like (Major domain)"/>
    <property type="match status" value="1"/>
</dbReference>
<comment type="cofactor">
    <cofactor evidence="1">
        <name>pyridoxal 5'-phosphate</name>
        <dbReference type="ChEBI" id="CHEBI:597326"/>
    </cofactor>
</comment>
<dbReference type="Proteomes" id="UP000001505">
    <property type="component" value="Chromosome"/>
</dbReference>
<dbReference type="OrthoDB" id="9808002at2"/>
<dbReference type="EMBL" id="CP001928">
    <property type="protein sequence ID" value="ADI37463.1"/>
    <property type="molecule type" value="Genomic_DNA"/>
</dbReference>
<organism evidence="8 9">
    <name type="scientific">Waddlia chondrophila (strain ATCC VR-1470 / WSU 86-1044)</name>
    <dbReference type="NCBI Taxonomy" id="716544"/>
    <lineage>
        <taxon>Bacteria</taxon>
        <taxon>Pseudomonadati</taxon>
        <taxon>Chlamydiota</taxon>
        <taxon>Chlamydiia</taxon>
        <taxon>Parachlamydiales</taxon>
        <taxon>Waddliaceae</taxon>
        <taxon>Waddlia</taxon>
    </lineage>
</organism>